<dbReference type="Proteomes" id="UP000184608">
    <property type="component" value="Unassembled WGS sequence"/>
</dbReference>
<evidence type="ECO:0000313" key="1">
    <source>
        <dbReference type="EMBL" id="SHH88361.1"/>
    </source>
</evidence>
<protein>
    <submittedName>
        <fullName evidence="1">Uncharacterized protein</fullName>
    </submittedName>
</protein>
<dbReference type="EMBL" id="FQXZ01000007">
    <property type="protein sequence ID" value="SHH88361.1"/>
    <property type="molecule type" value="Genomic_DNA"/>
</dbReference>
<keyword evidence="2" id="KW-1185">Reference proteome</keyword>
<proteinExistence type="predicted"/>
<reference evidence="1 2" key="1">
    <citation type="submission" date="2016-11" db="EMBL/GenBank/DDBJ databases">
        <authorList>
            <person name="Jaros S."/>
            <person name="Januszkiewicz K."/>
            <person name="Wedrychowicz H."/>
        </authorList>
    </citation>
    <scope>NUCLEOTIDE SEQUENCE [LARGE SCALE GENOMIC DNA]</scope>
    <source>
        <strain evidence="1 2">CECT 7868</strain>
    </source>
</reference>
<organism evidence="1 2">
    <name type="scientific">Vibrio aerogenes CECT 7868</name>
    <dbReference type="NCBI Taxonomy" id="1216006"/>
    <lineage>
        <taxon>Bacteria</taxon>
        <taxon>Pseudomonadati</taxon>
        <taxon>Pseudomonadota</taxon>
        <taxon>Gammaproteobacteria</taxon>
        <taxon>Vibrionales</taxon>
        <taxon>Vibrionaceae</taxon>
        <taxon>Vibrio</taxon>
    </lineage>
</organism>
<evidence type="ECO:0000313" key="2">
    <source>
        <dbReference type="Proteomes" id="UP000184608"/>
    </source>
</evidence>
<gene>
    <name evidence="1" type="ORF">VA7868_00778</name>
</gene>
<dbReference type="AlphaFoldDB" id="A0A1M5WLD4"/>
<sequence>MTESLINRESDLTPHDVILHNHYFSLFLLV</sequence>
<name>A0A1M5WLD4_9VIBR</name>
<dbReference type="STRING" id="1216006.VA7868_00778"/>
<accession>A0A1M5WLD4</accession>